<dbReference type="Proteomes" id="UP001163321">
    <property type="component" value="Chromosome 1"/>
</dbReference>
<protein>
    <submittedName>
        <fullName evidence="1">Uncharacterized protein</fullName>
    </submittedName>
</protein>
<reference evidence="1 2" key="1">
    <citation type="journal article" date="2022" name="bioRxiv">
        <title>The genome of the oomycete Peronosclerospora sorghi, a cosmopolitan pathogen of maize and sorghum, is inflated with dispersed pseudogenes.</title>
        <authorList>
            <person name="Fletcher K."/>
            <person name="Martin F."/>
            <person name="Isakeit T."/>
            <person name="Cavanaugh K."/>
            <person name="Magill C."/>
            <person name="Michelmore R."/>
        </authorList>
    </citation>
    <scope>NUCLEOTIDE SEQUENCE [LARGE SCALE GENOMIC DNA]</scope>
    <source>
        <strain evidence="1">P6</strain>
    </source>
</reference>
<comment type="caution">
    <text evidence="1">The sequence shown here is derived from an EMBL/GenBank/DDBJ whole genome shotgun (WGS) entry which is preliminary data.</text>
</comment>
<organism evidence="1 2">
    <name type="scientific">Peronosclerospora sorghi</name>
    <dbReference type="NCBI Taxonomy" id="230839"/>
    <lineage>
        <taxon>Eukaryota</taxon>
        <taxon>Sar</taxon>
        <taxon>Stramenopiles</taxon>
        <taxon>Oomycota</taxon>
        <taxon>Peronosporomycetes</taxon>
        <taxon>Peronosporales</taxon>
        <taxon>Peronosporaceae</taxon>
        <taxon>Peronosclerospora</taxon>
    </lineage>
</organism>
<accession>A0ACC0WRJ2</accession>
<sequence length="458" mass="49630">MCWKVRCSLARSPRAGSVIFLSPSSSVAALLSLSIPNMWRHVGLVCALVGVPTTTSAATSSATGSWHMSPVKVVQARVQGDAPVWHPDVKLWLSKYGNTVPLAYQSGLDTVNTASVEGALMYVQAEGINVNEQSVKCHRKNDMQYVVFYEMTIAQPAASIKYYENHIPPEYGTFVAMDGAKCTNAGTDLPESCKLYYGLDGQMDIGPNVGCNPQGTDPRAPYPYSNWFSYPHSCAQAYRAEKTAECRAKFGGGLCPLGVQPDGETCTYSYRILGYINIDDLVGITKLGYANYQQFCERGGVEFKARNTGNGFVVEQCLPFWNDPGNPEANAKRAAQMVQMYNQLTRNGTSTNNMIPLPSPASLTASNPPCYKNSAMCASAQFGCRRTLYSQLCSVCSDPSSDCVKAPAGYTFPNLSLPPAKVHSFAGLAGATASRAYKTKCKDNESLEPPNFSVFHLI</sequence>
<keyword evidence="2" id="KW-1185">Reference proteome</keyword>
<evidence type="ECO:0000313" key="1">
    <source>
        <dbReference type="EMBL" id="KAI9920982.1"/>
    </source>
</evidence>
<evidence type="ECO:0000313" key="2">
    <source>
        <dbReference type="Proteomes" id="UP001163321"/>
    </source>
</evidence>
<gene>
    <name evidence="1" type="ORF">PsorP6_001509</name>
</gene>
<dbReference type="EMBL" id="CM047580">
    <property type="protein sequence ID" value="KAI9920982.1"/>
    <property type="molecule type" value="Genomic_DNA"/>
</dbReference>
<name>A0ACC0WRJ2_9STRA</name>
<proteinExistence type="predicted"/>